<name>A0A645ADY6_9ZZZZ</name>
<gene>
    <name evidence="1" type="ORF">SDC9_97654</name>
</gene>
<comment type="caution">
    <text evidence="1">The sequence shown here is derived from an EMBL/GenBank/DDBJ whole genome shotgun (WGS) entry which is preliminary data.</text>
</comment>
<evidence type="ECO:0000313" key="1">
    <source>
        <dbReference type="EMBL" id="MPM50908.1"/>
    </source>
</evidence>
<proteinExistence type="predicted"/>
<organism evidence="1">
    <name type="scientific">bioreactor metagenome</name>
    <dbReference type="NCBI Taxonomy" id="1076179"/>
    <lineage>
        <taxon>unclassified sequences</taxon>
        <taxon>metagenomes</taxon>
        <taxon>ecological metagenomes</taxon>
    </lineage>
</organism>
<dbReference type="EMBL" id="VSSQ01013178">
    <property type="protein sequence ID" value="MPM50908.1"/>
    <property type="molecule type" value="Genomic_DNA"/>
</dbReference>
<dbReference type="AlphaFoldDB" id="A0A645ADY6"/>
<sequence length="149" mass="15956">MGIVRPSRVGRECRRRRIVGRGLAAKLFGIVHDAVIVGVVGGPQHVAGTLAVGPVPDREGADFGLRGVVYLYAVDVGRPRGAGAGLFYDLENTVSLWPLYPRVAFFALVALKALSPLYALRPLRPGVALIPFFALISPWNREGEVNGAL</sequence>
<accession>A0A645ADY6</accession>
<protein>
    <submittedName>
        <fullName evidence="1">Uncharacterized protein</fullName>
    </submittedName>
</protein>
<reference evidence="1" key="1">
    <citation type="submission" date="2019-08" db="EMBL/GenBank/DDBJ databases">
        <authorList>
            <person name="Kucharzyk K."/>
            <person name="Murdoch R.W."/>
            <person name="Higgins S."/>
            <person name="Loffler F."/>
        </authorList>
    </citation>
    <scope>NUCLEOTIDE SEQUENCE</scope>
</reference>